<accession>A0AAE0UN08</accession>
<evidence type="ECO:0000256" key="1">
    <source>
        <dbReference type="SAM" id="MobiDB-lite"/>
    </source>
</evidence>
<dbReference type="Proteomes" id="UP001274896">
    <property type="component" value="Unassembled WGS sequence"/>
</dbReference>
<keyword evidence="3" id="KW-1185">Reference proteome</keyword>
<evidence type="ECO:0000313" key="2">
    <source>
        <dbReference type="EMBL" id="KAK3511771.1"/>
    </source>
</evidence>
<dbReference type="AlphaFoldDB" id="A0AAE0UN08"/>
<dbReference type="EMBL" id="JAUCMX010000024">
    <property type="protein sequence ID" value="KAK3511771.1"/>
    <property type="molecule type" value="Genomic_DNA"/>
</dbReference>
<reference evidence="2" key="1">
    <citation type="submission" date="2023-06" db="EMBL/GenBank/DDBJ databases">
        <title>Male Hemibagrus guttatus genome.</title>
        <authorList>
            <person name="Bian C."/>
        </authorList>
    </citation>
    <scope>NUCLEOTIDE SEQUENCE</scope>
    <source>
        <strain evidence="2">Male_cb2023</strain>
        <tissue evidence="2">Muscle</tissue>
    </source>
</reference>
<proteinExistence type="predicted"/>
<sequence>MRREEKRREEKRREEKRREEKRREEKGKREEKRREEKRREEKRREEKRREEKRREEKRREKKLIMEAELYIILNSLLQKRPFCALCRMDWAKPHDRSARRIKRLLPPSSRAASAQRVPTARACLSAVQAAR</sequence>
<name>A0AAE0UN08_9TELE</name>
<feature type="region of interest" description="Disordered" evidence="1">
    <location>
        <begin position="1"/>
        <end position="58"/>
    </location>
</feature>
<gene>
    <name evidence="2" type="ORF">QTP70_021806</name>
</gene>
<protein>
    <submittedName>
        <fullName evidence="2">Uncharacterized protein</fullName>
    </submittedName>
</protein>
<evidence type="ECO:0000313" key="3">
    <source>
        <dbReference type="Proteomes" id="UP001274896"/>
    </source>
</evidence>
<comment type="caution">
    <text evidence="2">The sequence shown here is derived from an EMBL/GenBank/DDBJ whole genome shotgun (WGS) entry which is preliminary data.</text>
</comment>
<organism evidence="2 3">
    <name type="scientific">Hemibagrus guttatus</name>
    <dbReference type="NCBI Taxonomy" id="175788"/>
    <lineage>
        <taxon>Eukaryota</taxon>
        <taxon>Metazoa</taxon>
        <taxon>Chordata</taxon>
        <taxon>Craniata</taxon>
        <taxon>Vertebrata</taxon>
        <taxon>Euteleostomi</taxon>
        <taxon>Actinopterygii</taxon>
        <taxon>Neopterygii</taxon>
        <taxon>Teleostei</taxon>
        <taxon>Ostariophysi</taxon>
        <taxon>Siluriformes</taxon>
        <taxon>Bagridae</taxon>
        <taxon>Hemibagrus</taxon>
    </lineage>
</organism>